<sequence length="165" mass="17298">MNVRKLTFSALLVAIGTITGHMVYIPVGVAKCFPMQHTINVISAVLLGPWYSLANAFLISLLRNILGTGSPLAFPGSMIGAAIASFAYLKSRNMYFAAAGEIAGTGIIGALLSFPMAYFIMGKQVGALFFIIPFTASTIGGSLIALAILKSAQFSGVFKSIKAAR</sequence>
<proteinExistence type="predicted"/>
<evidence type="ECO:0000256" key="1">
    <source>
        <dbReference type="SAM" id="Phobius"/>
    </source>
</evidence>
<protein>
    <submittedName>
        <fullName evidence="2">ThiW protein</fullName>
    </submittedName>
</protein>
<dbReference type="Gene3D" id="1.10.1760.20">
    <property type="match status" value="1"/>
</dbReference>
<gene>
    <name evidence="2" type="ORF">CLIT_4c00810</name>
</gene>
<dbReference type="NCBIfam" id="TIGR02359">
    <property type="entry name" value="thiW"/>
    <property type="match status" value="1"/>
</dbReference>
<keyword evidence="1" id="KW-0472">Membrane</keyword>
<evidence type="ECO:0000313" key="2">
    <source>
        <dbReference type="EMBL" id="KDR96244.1"/>
    </source>
</evidence>
<dbReference type="OrthoDB" id="5516776at2"/>
<keyword evidence="1" id="KW-1133">Transmembrane helix</keyword>
<feature type="transmembrane region" description="Helical" evidence="1">
    <location>
        <begin position="39"/>
        <end position="60"/>
    </location>
</feature>
<reference evidence="2 3" key="1">
    <citation type="submission" date="2014-03" db="EMBL/GenBank/DDBJ databases">
        <title>Genome sequence of Clostridium litorale W6, DSM 5388.</title>
        <authorList>
            <person name="Poehlein A."/>
            <person name="Jagirdar A."/>
            <person name="Khonsari B."/>
            <person name="Chibani C.M."/>
            <person name="Gutierrez Gutierrez D.A."/>
            <person name="Davydova E."/>
            <person name="Alghaithi H.S."/>
            <person name="Nair K.P."/>
            <person name="Dhamotharan K."/>
            <person name="Chandran L."/>
            <person name="G W."/>
            <person name="Daniel R."/>
        </authorList>
    </citation>
    <scope>NUCLEOTIDE SEQUENCE [LARGE SCALE GENOMIC DNA]</scope>
    <source>
        <strain evidence="2 3">W6</strain>
    </source>
</reference>
<evidence type="ECO:0000313" key="3">
    <source>
        <dbReference type="Proteomes" id="UP000027946"/>
    </source>
</evidence>
<keyword evidence="3" id="KW-1185">Reference proteome</keyword>
<dbReference type="RefSeq" id="WP_038261938.1">
    <property type="nucleotide sequence ID" value="NZ_FSRH01000009.1"/>
</dbReference>
<name>A0A069RGT6_PEPLI</name>
<feature type="transmembrane region" description="Helical" evidence="1">
    <location>
        <begin position="6"/>
        <end position="27"/>
    </location>
</feature>
<feature type="transmembrane region" description="Helical" evidence="1">
    <location>
        <begin position="72"/>
        <end position="89"/>
    </location>
</feature>
<feature type="transmembrane region" description="Helical" evidence="1">
    <location>
        <begin position="127"/>
        <end position="149"/>
    </location>
</feature>
<comment type="caution">
    <text evidence="2">The sequence shown here is derived from an EMBL/GenBank/DDBJ whole genome shotgun (WGS) entry which is preliminary data.</text>
</comment>
<dbReference type="PIRSF" id="PIRSF024534">
    <property type="entry name" value="ThiW"/>
    <property type="match status" value="1"/>
</dbReference>
<dbReference type="Pfam" id="PF09512">
    <property type="entry name" value="ThiW"/>
    <property type="match status" value="1"/>
</dbReference>
<organism evidence="2 3">
    <name type="scientific">Peptoclostridium litorale DSM 5388</name>
    <dbReference type="NCBI Taxonomy" id="1121324"/>
    <lineage>
        <taxon>Bacteria</taxon>
        <taxon>Bacillati</taxon>
        <taxon>Bacillota</taxon>
        <taxon>Clostridia</taxon>
        <taxon>Peptostreptococcales</taxon>
        <taxon>Peptoclostridiaceae</taxon>
        <taxon>Peptoclostridium</taxon>
    </lineage>
</organism>
<dbReference type="AlphaFoldDB" id="A0A069RGT6"/>
<dbReference type="eggNOG" id="COG4732">
    <property type="taxonomic scope" value="Bacteria"/>
</dbReference>
<dbReference type="Proteomes" id="UP000027946">
    <property type="component" value="Unassembled WGS sequence"/>
</dbReference>
<keyword evidence="1" id="KW-0812">Transmembrane</keyword>
<dbReference type="EMBL" id="JJMM01000004">
    <property type="protein sequence ID" value="KDR96244.1"/>
    <property type="molecule type" value="Genomic_DNA"/>
</dbReference>
<feature type="transmembrane region" description="Helical" evidence="1">
    <location>
        <begin position="96"/>
        <end position="121"/>
    </location>
</feature>
<accession>A0A069RGT6</accession>
<dbReference type="STRING" id="1121324.CLIT_4c00810"/>
<dbReference type="InterPro" id="IPR012652">
    <property type="entry name" value="ThiW"/>
</dbReference>